<feature type="signal peptide" evidence="1">
    <location>
        <begin position="1"/>
        <end position="16"/>
    </location>
</feature>
<reference evidence="2" key="1">
    <citation type="submission" date="2014-09" db="EMBL/GenBank/DDBJ databases">
        <authorList>
            <person name="Magalhaes I.L.F."/>
            <person name="Oliveira U."/>
            <person name="Santos F.R."/>
            <person name="Vidigal T.H.D.A."/>
            <person name="Brescovit A.D."/>
            <person name="Santos A.J."/>
        </authorList>
    </citation>
    <scope>NUCLEOTIDE SEQUENCE</scope>
    <source>
        <tissue evidence="2">Shoot tissue taken approximately 20 cm above the soil surface</tissue>
    </source>
</reference>
<proteinExistence type="predicted"/>
<protein>
    <recommendedName>
        <fullName evidence="3">Secreted protein</fullName>
    </recommendedName>
</protein>
<evidence type="ECO:0008006" key="3">
    <source>
        <dbReference type="Google" id="ProtNLM"/>
    </source>
</evidence>
<name>A0A0A9BJP8_ARUDO</name>
<organism evidence="2">
    <name type="scientific">Arundo donax</name>
    <name type="common">Giant reed</name>
    <name type="synonym">Donax arundinaceus</name>
    <dbReference type="NCBI Taxonomy" id="35708"/>
    <lineage>
        <taxon>Eukaryota</taxon>
        <taxon>Viridiplantae</taxon>
        <taxon>Streptophyta</taxon>
        <taxon>Embryophyta</taxon>
        <taxon>Tracheophyta</taxon>
        <taxon>Spermatophyta</taxon>
        <taxon>Magnoliopsida</taxon>
        <taxon>Liliopsida</taxon>
        <taxon>Poales</taxon>
        <taxon>Poaceae</taxon>
        <taxon>PACMAD clade</taxon>
        <taxon>Arundinoideae</taxon>
        <taxon>Arundineae</taxon>
        <taxon>Arundo</taxon>
    </lineage>
</organism>
<dbReference type="AlphaFoldDB" id="A0A0A9BJP8"/>
<feature type="chain" id="PRO_5002062974" description="Secreted protein" evidence="1">
    <location>
        <begin position="17"/>
        <end position="107"/>
    </location>
</feature>
<sequence>MFAAAVVLGLRRVLLGASPTPWPESAALNSVSGVPHVEALWHGADLISRQKPRGGIGRGAVALGDRRGGSDGCAGQRALGIGRWRQWGWYAGTAAHPSLILLVPRCA</sequence>
<evidence type="ECO:0000256" key="1">
    <source>
        <dbReference type="SAM" id="SignalP"/>
    </source>
</evidence>
<evidence type="ECO:0000313" key="2">
    <source>
        <dbReference type="EMBL" id="JAD64169.1"/>
    </source>
</evidence>
<accession>A0A0A9BJP8</accession>
<reference evidence="2" key="2">
    <citation type="journal article" date="2015" name="Data Brief">
        <title>Shoot transcriptome of the giant reed, Arundo donax.</title>
        <authorList>
            <person name="Barrero R.A."/>
            <person name="Guerrero F.D."/>
            <person name="Moolhuijzen P."/>
            <person name="Goolsby J.A."/>
            <person name="Tidwell J."/>
            <person name="Bellgard S.E."/>
            <person name="Bellgard M.I."/>
        </authorList>
    </citation>
    <scope>NUCLEOTIDE SEQUENCE</scope>
    <source>
        <tissue evidence="2">Shoot tissue taken approximately 20 cm above the soil surface</tissue>
    </source>
</reference>
<dbReference type="EMBL" id="GBRH01233726">
    <property type="protein sequence ID" value="JAD64169.1"/>
    <property type="molecule type" value="Transcribed_RNA"/>
</dbReference>
<keyword evidence="1" id="KW-0732">Signal</keyword>